<dbReference type="OrthoDB" id="9780943at2"/>
<dbReference type="SUPFAM" id="SSF53850">
    <property type="entry name" value="Periplasmic binding protein-like II"/>
    <property type="match status" value="1"/>
</dbReference>
<dbReference type="PROSITE" id="PS51257">
    <property type="entry name" value="PROKAR_LIPOPROTEIN"/>
    <property type="match status" value="1"/>
</dbReference>
<evidence type="ECO:0000313" key="3">
    <source>
        <dbReference type="EMBL" id="PXX44989.1"/>
    </source>
</evidence>
<name>A0A318J7C8_9BURK</name>
<dbReference type="CDD" id="cd07012">
    <property type="entry name" value="PBP2_Bug_TTT"/>
    <property type="match status" value="1"/>
</dbReference>
<feature type="chain" id="PRO_5016407431" evidence="2">
    <location>
        <begin position="24"/>
        <end position="336"/>
    </location>
</feature>
<dbReference type="EMBL" id="QJKB01000002">
    <property type="protein sequence ID" value="PXX44989.1"/>
    <property type="molecule type" value="Genomic_DNA"/>
</dbReference>
<dbReference type="Gene3D" id="3.40.190.150">
    <property type="entry name" value="Bordetella uptake gene, domain 1"/>
    <property type="match status" value="1"/>
</dbReference>
<protein>
    <submittedName>
        <fullName evidence="3">Putative tricarboxylic transport membrane protein</fullName>
    </submittedName>
</protein>
<reference evidence="3 4" key="1">
    <citation type="submission" date="2018-05" db="EMBL/GenBank/DDBJ databases">
        <title>Genomic Encyclopedia of Type Strains, Phase IV (KMG-IV): sequencing the most valuable type-strain genomes for metagenomic binning, comparative biology and taxonomic classification.</title>
        <authorList>
            <person name="Goeker M."/>
        </authorList>
    </citation>
    <scope>NUCLEOTIDE SEQUENCE [LARGE SCALE GENOMIC DNA]</scope>
    <source>
        <strain evidence="3 4">DSM 19792</strain>
    </source>
</reference>
<sequence>MQIRYTHLTFLLSSLLACMHAGAVQPVAAVTAAEKPGAAMCIVPAKPGGGMDLTCKLAQQAQQAQQTGVSQPMQINYLPGGVGAIAWTTIISQRKAEANTLVAYSGGSLLNLAEGKFGKSDASHVRWVAAIGTDYGMIAVRKDSPYKNLRELMEAIKSKPANIAIGAGGTVGSQDWLKMAQIGKQLGIDSKSMRLVAFEGGGESFTALLADHVQAVSGDASEAALHARDDKIRVLAVLSDARLPGPLANVPTAREQGFDVTWPIIRGVYMGPQVSDKDYQRWVTYFQQAMNTPAFDEQRKIHGLFPFAMTGKELTEYIQKAVSNYRLQAKEFGMVR</sequence>
<dbReference type="Pfam" id="PF03401">
    <property type="entry name" value="TctC"/>
    <property type="match status" value="1"/>
</dbReference>
<evidence type="ECO:0000256" key="2">
    <source>
        <dbReference type="SAM" id="SignalP"/>
    </source>
</evidence>
<dbReference type="AlphaFoldDB" id="A0A318J7C8"/>
<keyword evidence="4" id="KW-1185">Reference proteome</keyword>
<dbReference type="InterPro" id="IPR005064">
    <property type="entry name" value="BUG"/>
</dbReference>
<feature type="signal peptide" evidence="2">
    <location>
        <begin position="1"/>
        <end position="23"/>
    </location>
</feature>
<accession>A0A318J7C8</accession>
<dbReference type="PANTHER" id="PTHR42928:SF3">
    <property type="entry name" value="UPF0065 PROTEIN YFLP"/>
    <property type="match status" value="1"/>
</dbReference>
<dbReference type="PIRSF" id="PIRSF017082">
    <property type="entry name" value="YflP"/>
    <property type="match status" value="1"/>
</dbReference>
<dbReference type="RefSeq" id="WP_110254471.1">
    <property type="nucleotide sequence ID" value="NZ_QJKB01000002.1"/>
</dbReference>
<comment type="similarity">
    <text evidence="1">Belongs to the UPF0065 (bug) family.</text>
</comment>
<evidence type="ECO:0000313" key="4">
    <source>
        <dbReference type="Proteomes" id="UP000247792"/>
    </source>
</evidence>
<evidence type="ECO:0000256" key="1">
    <source>
        <dbReference type="ARBA" id="ARBA00006987"/>
    </source>
</evidence>
<dbReference type="PANTHER" id="PTHR42928">
    <property type="entry name" value="TRICARBOXYLATE-BINDING PROTEIN"/>
    <property type="match status" value="1"/>
</dbReference>
<proteinExistence type="inferred from homology"/>
<dbReference type="Gene3D" id="3.40.190.10">
    <property type="entry name" value="Periplasmic binding protein-like II"/>
    <property type="match status" value="1"/>
</dbReference>
<dbReference type="Proteomes" id="UP000247792">
    <property type="component" value="Unassembled WGS sequence"/>
</dbReference>
<dbReference type="InterPro" id="IPR042100">
    <property type="entry name" value="Bug_dom1"/>
</dbReference>
<keyword evidence="2" id="KW-0732">Signal</keyword>
<gene>
    <name evidence="3" type="ORF">DFR42_102201</name>
</gene>
<comment type="caution">
    <text evidence="3">The sequence shown here is derived from an EMBL/GenBank/DDBJ whole genome shotgun (WGS) entry which is preliminary data.</text>
</comment>
<organism evidence="3 4">
    <name type="scientific">Undibacterium pigrum</name>
    <dbReference type="NCBI Taxonomy" id="401470"/>
    <lineage>
        <taxon>Bacteria</taxon>
        <taxon>Pseudomonadati</taxon>
        <taxon>Pseudomonadota</taxon>
        <taxon>Betaproteobacteria</taxon>
        <taxon>Burkholderiales</taxon>
        <taxon>Oxalobacteraceae</taxon>
        <taxon>Undibacterium</taxon>
    </lineage>
</organism>